<accession>A0ABY2XAB1</accession>
<evidence type="ECO:0000313" key="2">
    <source>
        <dbReference type="Proteomes" id="UP001191082"/>
    </source>
</evidence>
<proteinExistence type="predicted"/>
<dbReference type="Proteomes" id="UP001191082">
    <property type="component" value="Unassembled WGS sequence"/>
</dbReference>
<gene>
    <name evidence="1" type="ORF">FGK64_09050</name>
</gene>
<keyword evidence="2" id="KW-1185">Reference proteome</keyword>
<evidence type="ECO:0000313" key="1">
    <source>
        <dbReference type="EMBL" id="TMV12933.1"/>
    </source>
</evidence>
<sequence>MFGTDCAGIENFHRFSPISGLPLPGDCCVKATTQGHAKQRLDPKIAGPFLKRTWIRHLENAVSDFIES</sequence>
<reference evidence="1 2" key="1">
    <citation type="submission" date="2019-05" db="EMBL/GenBank/DDBJ databases">
        <title>Marivita sp. nov. isolated from sea sediment.</title>
        <authorList>
            <person name="Kim W."/>
        </authorList>
    </citation>
    <scope>NUCLEOTIDE SEQUENCE [LARGE SCALE GENOMIC DNA]</scope>
    <source>
        <strain evidence="1 2">CAU 1492</strain>
    </source>
</reference>
<comment type="caution">
    <text evidence="1">The sequence shown here is derived from an EMBL/GenBank/DDBJ whole genome shotgun (WGS) entry which is preliminary data.</text>
</comment>
<organism evidence="1 2">
    <name type="scientific">Arenibacterium halophilum</name>
    <dbReference type="NCBI Taxonomy" id="2583821"/>
    <lineage>
        <taxon>Bacteria</taxon>
        <taxon>Pseudomonadati</taxon>
        <taxon>Pseudomonadota</taxon>
        <taxon>Alphaproteobacteria</taxon>
        <taxon>Rhodobacterales</taxon>
        <taxon>Paracoccaceae</taxon>
        <taxon>Arenibacterium</taxon>
    </lineage>
</organism>
<name>A0ABY2XAB1_9RHOB</name>
<protein>
    <submittedName>
        <fullName evidence="1">Uncharacterized protein</fullName>
    </submittedName>
</protein>
<dbReference type="EMBL" id="VCPC01000002">
    <property type="protein sequence ID" value="TMV12933.1"/>
    <property type="molecule type" value="Genomic_DNA"/>
</dbReference>